<comment type="caution">
    <text evidence="2">The sequence shown here is derived from an EMBL/GenBank/DDBJ whole genome shotgun (WGS) entry which is preliminary data.</text>
</comment>
<evidence type="ECO:0000313" key="2">
    <source>
        <dbReference type="EMBL" id="MDJ1496403.1"/>
    </source>
</evidence>
<feature type="signal peptide" evidence="1">
    <location>
        <begin position="1"/>
        <end position="20"/>
    </location>
</feature>
<name>A0ABT7CRP6_9BACT</name>
<dbReference type="RefSeq" id="WP_314001188.1">
    <property type="nucleotide sequence ID" value="NZ_JASJOR010000007.1"/>
</dbReference>
<gene>
    <name evidence="2" type="ORF">QNI19_25930</name>
</gene>
<reference evidence="2 3" key="1">
    <citation type="submission" date="2023-05" db="EMBL/GenBank/DDBJ databases">
        <authorList>
            <person name="Zhang X."/>
        </authorList>
    </citation>
    <scope>NUCLEOTIDE SEQUENCE [LARGE SCALE GENOMIC DNA]</scope>
    <source>
        <strain evidence="2 3">DM2B3-1</strain>
    </source>
</reference>
<proteinExistence type="predicted"/>
<sequence>MKYFLLLCLVLPLFLITSCSDDRNTLSRSWRIMKVEMKDIELKRNSKNRNLIQDATIQDKLDSIFKNTYIRLYERGDYAILFQGGDYVSKNWTYDYKTEQITLVGNTPMEEYVFKKIDSGNNWMQVELTLPRDFNISADSPEFIIGKVALLFSEDHKYEEGEMDLLDPHRNEWRRKPHKKATKEEIRKSLVEQLSYILDYFQLVEDKKQSYFEPRLFQSPLKFYSHGLGVPSVSAWPERSLKIFYDQENALTAQQMLGDALNSTGDYPRGKNFIEEYKAVIEKMRLYLEN</sequence>
<evidence type="ECO:0008006" key="4">
    <source>
        <dbReference type="Google" id="ProtNLM"/>
    </source>
</evidence>
<organism evidence="2 3">
    <name type="scientific">Xanthocytophaga flava</name>
    <dbReference type="NCBI Taxonomy" id="3048013"/>
    <lineage>
        <taxon>Bacteria</taxon>
        <taxon>Pseudomonadati</taxon>
        <taxon>Bacteroidota</taxon>
        <taxon>Cytophagia</taxon>
        <taxon>Cytophagales</taxon>
        <taxon>Rhodocytophagaceae</taxon>
        <taxon>Xanthocytophaga</taxon>
    </lineage>
</organism>
<evidence type="ECO:0000256" key="1">
    <source>
        <dbReference type="SAM" id="SignalP"/>
    </source>
</evidence>
<keyword evidence="3" id="KW-1185">Reference proteome</keyword>
<dbReference type="Proteomes" id="UP001228581">
    <property type="component" value="Unassembled WGS sequence"/>
</dbReference>
<protein>
    <recommendedName>
        <fullName evidence="4">Lipoprotein</fullName>
    </recommendedName>
</protein>
<evidence type="ECO:0000313" key="3">
    <source>
        <dbReference type="Proteomes" id="UP001228581"/>
    </source>
</evidence>
<dbReference type="PROSITE" id="PS51257">
    <property type="entry name" value="PROKAR_LIPOPROTEIN"/>
    <property type="match status" value="1"/>
</dbReference>
<dbReference type="EMBL" id="JASJOT010000022">
    <property type="protein sequence ID" value="MDJ1496403.1"/>
    <property type="molecule type" value="Genomic_DNA"/>
</dbReference>
<accession>A0ABT7CRP6</accession>
<feature type="chain" id="PRO_5045486832" description="Lipoprotein" evidence="1">
    <location>
        <begin position="21"/>
        <end position="290"/>
    </location>
</feature>
<keyword evidence="1" id="KW-0732">Signal</keyword>